<dbReference type="Proteomes" id="UP001375539">
    <property type="component" value="Unassembled WGS sequence"/>
</dbReference>
<accession>A0ACC6QHI8</accession>
<proteinExistence type="predicted"/>
<sequence length="363" mass="39276">MHGPLDEARVEAIGKEFHGDMEQRNLEIEKQGEWRKFAAGAAVGAGVGEATALIKDNEDDNRDDAVAGIDQAKADGSANAIAPLINYEETHGVPDKGFDRWVHEAEEAYIDGGHITDTSNSPQPRLVTMRRLATLAALTFVLLGVGACTSDKGKDAAAEATPDDSTCKQLLGDAGLKWLKERTGDKAGLKVESDLKTARSLFHQQIENFYRKAKEPGPKDPLANWFQKAEVCESKKDFTKRGKELEILYGPAATAFDHNVNRASNGGFKIAETPVNSDVKLVDMTDPGGKISYTLQVKCKIPGTPAEQANEIPLEGQMLDTLTGETSARIHYTHLLHSAKVVADTFDCENKPAVPTEPPASVK</sequence>
<protein>
    <submittedName>
        <fullName evidence="1">Uncharacterized protein</fullName>
    </submittedName>
</protein>
<reference evidence="1" key="1">
    <citation type="submission" date="2024-03" db="EMBL/GenBank/DDBJ databases">
        <title>Novel Streptomyces species of biotechnological and ecological value are a feature of Machair soil.</title>
        <authorList>
            <person name="Prole J.R."/>
            <person name="Goodfellow M."/>
            <person name="Allenby N."/>
            <person name="Ward A.C."/>
        </authorList>
    </citation>
    <scope>NUCLEOTIDE SEQUENCE</scope>
    <source>
        <strain evidence="1">MS1.AVA.4</strain>
    </source>
</reference>
<evidence type="ECO:0000313" key="1">
    <source>
        <dbReference type="EMBL" id="MEJ8657806.1"/>
    </source>
</evidence>
<dbReference type="EMBL" id="JBBKAI010000002">
    <property type="protein sequence ID" value="MEJ8657806.1"/>
    <property type="molecule type" value="Genomic_DNA"/>
</dbReference>
<evidence type="ECO:0000313" key="2">
    <source>
        <dbReference type="Proteomes" id="UP001375539"/>
    </source>
</evidence>
<keyword evidence="2" id="KW-1185">Reference proteome</keyword>
<gene>
    <name evidence="1" type="ORF">WKI58_14940</name>
</gene>
<organism evidence="1 2">
    <name type="scientific">Streptomyces pratisoli</name>
    <dbReference type="NCBI Taxonomy" id="3139917"/>
    <lineage>
        <taxon>Bacteria</taxon>
        <taxon>Bacillati</taxon>
        <taxon>Actinomycetota</taxon>
        <taxon>Actinomycetes</taxon>
        <taxon>Kitasatosporales</taxon>
        <taxon>Streptomycetaceae</taxon>
        <taxon>Streptomyces</taxon>
    </lineage>
</organism>
<name>A0ACC6QHI8_9ACTN</name>
<comment type="caution">
    <text evidence="1">The sequence shown here is derived from an EMBL/GenBank/DDBJ whole genome shotgun (WGS) entry which is preliminary data.</text>
</comment>